<sequence>MSAGNMLFQERALTSCLFEQAGYELNKSPLAKLDNYHHHFNLEFDTSHASCRDIQVDINMESTVVFLNPASHHDSHNFHEQYLFSTVVFLSPASHYDSHNLHDSCNLHEHYLFSTINFKANFFFDKSQNHNSDIFNVDHYCHLTIDIQSKHYYTNVCCIKSDFITPRLIQVYFANVHINLCFCFDNIFSDLNYIESATTDVFFGFSFIFDKILYHLALHILILDKYNLHNSYTYKCHPLSLEYFDPALVQKHFISYFDLIIYHTRCNHTIHNYLDALDPYHKSSYDFEHIACLSSNHSPGHSLYLRSYDSFYHNTYYRTCRTFYHRPYHEVNNTNNNSNNNSDNNSNNSNNNNNSFHNLHSLYESFHISYFNKHTIYNGPFSKSAFNASSDAPTTSNDFTAITNSAFSYIVFKQFFSK</sequence>
<gene>
    <name evidence="2" type="ORF">UCDDS831_g09269</name>
</gene>
<evidence type="ECO:0000313" key="2">
    <source>
        <dbReference type="EMBL" id="KKY13149.1"/>
    </source>
</evidence>
<accession>A0A0G2DR12</accession>
<reference evidence="2 3" key="2">
    <citation type="submission" date="2015-05" db="EMBL/GenBank/DDBJ databases">
        <title>Distinctive expansion of gene families associated with plant cell wall degradation and secondary metabolism in the genomes of grapevine trunk pathogens.</title>
        <authorList>
            <person name="Lawrence D.P."/>
            <person name="Travadon R."/>
            <person name="Rolshausen P.E."/>
            <person name="Baumgartner K."/>
        </authorList>
    </citation>
    <scope>NUCLEOTIDE SEQUENCE [LARGE SCALE GENOMIC DNA]</scope>
    <source>
        <strain evidence="2">DS831</strain>
    </source>
</reference>
<name>A0A0G2DR12_9PEZI</name>
<comment type="caution">
    <text evidence="2">The sequence shown here is derived from an EMBL/GenBank/DDBJ whole genome shotgun (WGS) entry which is preliminary data.</text>
</comment>
<reference evidence="2 3" key="1">
    <citation type="submission" date="2015-03" db="EMBL/GenBank/DDBJ databases">
        <authorList>
            <person name="Morales-Cruz A."/>
            <person name="Amrine K.C."/>
            <person name="Cantu D."/>
        </authorList>
    </citation>
    <scope>NUCLEOTIDE SEQUENCE [LARGE SCALE GENOMIC DNA]</scope>
    <source>
        <strain evidence="2">DS831</strain>
    </source>
</reference>
<protein>
    <submittedName>
        <fullName evidence="2">Uncharacterized protein</fullName>
    </submittedName>
</protein>
<organism evidence="2 3">
    <name type="scientific">Diplodia seriata</name>
    <dbReference type="NCBI Taxonomy" id="420778"/>
    <lineage>
        <taxon>Eukaryota</taxon>
        <taxon>Fungi</taxon>
        <taxon>Dikarya</taxon>
        <taxon>Ascomycota</taxon>
        <taxon>Pezizomycotina</taxon>
        <taxon>Dothideomycetes</taxon>
        <taxon>Dothideomycetes incertae sedis</taxon>
        <taxon>Botryosphaeriales</taxon>
        <taxon>Botryosphaeriaceae</taxon>
        <taxon>Diplodia</taxon>
    </lineage>
</organism>
<proteinExistence type="predicted"/>
<dbReference type="AlphaFoldDB" id="A0A0G2DR12"/>
<dbReference type="EMBL" id="LAQI01000401">
    <property type="protein sequence ID" value="KKY13149.1"/>
    <property type="molecule type" value="Genomic_DNA"/>
</dbReference>
<feature type="compositionally biased region" description="Low complexity" evidence="1">
    <location>
        <begin position="332"/>
        <end position="354"/>
    </location>
</feature>
<feature type="region of interest" description="Disordered" evidence="1">
    <location>
        <begin position="331"/>
        <end position="354"/>
    </location>
</feature>
<dbReference type="Proteomes" id="UP000034182">
    <property type="component" value="Unassembled WGS sequence"/>
</dbReference>
<evidence type="ECO:0000313" key="3">
    <source>
        <dbReference type="Proteomes" id="UP000034182"/>
    </source>
</evidence>
<evidence type="ECO:0000256" key="1">
    <source>
        <dbReference type="SAM" id="MobiDB-lite"/>
    </source>
</evidence>